<dbReference type="PANTHER" id="PTHR41317">
    <property type="entry name" value="PD-(D_E)XK NUCLEASE FAMILY TRANSPOSASE"/>
    <property type="match status" value="1"/>
</dbReference>
<name>A0AAW5E508_9BACI</name>
<protein>
    <submittedName>
        <fullName evidence="1">Rpn family recombination-promoting nuclease/putative transposase</fullName>
    </submittedName>
</protein>
<gene>
    <name evidence="1" type="ORF">MJG50_03835</name>
</gene>
<dbReference type="Proteomes" id="UP001431131">
    <property type="component" value="Unassembled WGS sequence"/>
</dbReference>
<dbReference type="InterPro" id="IPR010106">
    <property type="entry name" value="RpnA"/>
</dbReference>
<keyword evidence="2" id="KW-1185">Reference proteome</keyword>
<proteinExistence type="predicted"/>
<evidence type="ECO:0000313" key="2">
    <source>
        <dbReference type="Proteomes" id="UP001431131"/>
    </source>
</evidence>
<dbReference type="PANTHER" id="PTHR41317:SF1">
    <property type="entry name" value="PD-(D_E)XK NUCLEASE FAMILY TRANSPOSASE"/>
    <property type="match status" value="1"/>
</dbReference>
<dbReference type="AlphaFoldDB" id="A0AAW5E508"/>
<dbReference type="EMBL" id="JAKTTI010000003">
    <property type="protein sequence ID" value="MCH1624446.1"/>
    <property type="molecule type" value="Genomic_DNA"/>
</dbReference>
<organism evidence="1 2">
    <name type="scientific">Fredinandcohnia quinoae</name>
    <dbReference type="NCBI Taxonomy" id="2918902"/>
    <lineage>
        <taxon>Bacteria</taxon>
        <taxon>Bacillati</taxon>
        <taxon>Bacillota</taxon>
        <taxon>Bacilli</taxon>
        <taxon>Bacillales</taxon>
        <taxon>Bacillaceae</taxon>
        <taxon>Fredinandcohnia</taxon>
    </lineage>
</organism>
<dbReference type="Pfam" id="PF12784">
    <property type="entry name" value="PDDEXK_2"/>
    <property type="match status" value="1"/>
</dbReference>
<dbReference type="NCBIfam" id="TIGR01784">
    <property type="entry name" value="T_den_put_tspse"/>
    <property type="match status" value="1"/>
</dbReference>
<reference evidence="1" key="1">
    <citation type="submission" date="2022-02" db="EMBL/GenBank/DDBJ databases">
        <title>Fredinandcohnia quinoae sp. nov. isolated from Chenopodium quinoa seeds.</title>
        <authorList>
            <person name="Saati-Santamaria Z."/>
            <person name="Flores-Felix J.D."/>
            <person name="Igual J.M."/>
            <person name="Velazquez E."/>
            <person name="Garcia-Fraile P."/>
            <person name="Martinez-Molina E."/>
        </authorList>
    </citation>
    <scope>NUCLEOTIDE SEQUENCE</scope>
    <source>
        <strain evidence="1">SECRCQ15</strain>
    </source>
</reference>
<accession>A0AAW5E508</accession>
<sequence>MDDGKSVKLDFTVVTSTDEKINIEVQVINNHDMPERILYYWAKTYASSITSGQPYTLLKPTIMISILNYPLFPSETNSFHTCFRITEDTEQFLWSNHLEFHVFDLSAFMLQWRKYRREIRNQEKNEQIPWLMMLSAADYRKRKFDEELIGELEEWAMDKEQVREALIEWETLSANKENRVLYEAKAKEMRDLLSNLEGERRLGKQEGRLEEKHMTALKMLEKGFDIGTIAEITELSEDEVNSLLNK</sequence>
<comment type="caution">
    <text evidence="1">The sequence shown here is derived from an EMBL/GenBank/DDBJ whole genome shotgun (WGS) entry which is preliminary data.</text>
</comment>
<evidence type="ECO:0000313" key="1">
    <source>
        <dbReference type="EMBL" id="MCH1624446.1"/>
    </source>
</evidence>